<accession>A0A0E9U7F1</accession>
<reference evidence="1" key="1">
    <citation type="submission" date="2014-11" db="EMBL/GenBank/DDBJ databases">
        <authorList>
            <person name="Amaro Gonzalez C."/>
        </authorList>
    </citation>
    <scope>NUCLEOTIDE SEQUENCE</scope>
</reference>
<dbReference type="AlphaFoldDB" id="A0A0E9U7F1"/>
<evidence type="ECO:0000313" key="1">
    <source>
        <dbReference type="EMBL" id="JAH61819.1"/>
    </source>
</evidence>
<sequence>MASSVQATDHPQVLIGSINTDHPQVLIGSINPDYPQVLIDSKNPSSPCQSVSDKKKTYLTLDHAVLYICTG</sequence>
<organism evidence="1">
    <name type="scientific">Anguilla anguilla</name>
    <name type="common">European freshwater eel</name>
    <name type="synonym">Muraena anguilla</name>
    <dbReference type="NCBI Taxonomy" id="7936"/>
    <lineage>
        <taxon>Eukaryota</taxon>
        <taxon>Metazoa</taxon>
        <taxon>Chordata</taxon>
        <taxon>Craniata</taxon>
        <taxon>Vertebrata</taxon>
        <taxon>Euteleostomi</taxon>
        <taxon>Actinopterygii</taxon>
        <taxon>Neopterygii</taxon>
        <taxon>Teleostei</taxon>
        <taxon>Anguilliformes</taxon>
        <taxon>Anguillidae</taxon>
        <taxon>Anguilla</taxon>
    </lineage>
</organism>
<protein>
    <submittedName>
        <fullName evidence="1">Uncharacterized protein</fullName>
    </submittedName>
</protein>
<name>A0A0E9U7F1_ANGAN</name>
<dbReference type="EMBL" id="GBXM01046758">
    <property type="protein sequence ID" value="JAH61819.1"/>
    <property type="molecule type" value="Transcribed_RNA"/>
</dbReference>
<reference evidence="1" key="2">
    <citation type="journal article" date="2015" name="Fish Shellfish Immunol.">
        <title>Early steps in the European eel (Anguilla anguilla)-Vibrio vulnificus interaction in the gills: Role of the RtxA13 toxin.</title>
        <authorList>
            <person name="Callol A."/>
            <person name="Pajuelo D."/>
            <person name="Ebbesson L."/>
            <person name="Teles M."/>
            <person name="MacKenzie S."/>
            <person name="Amaro C."/>
        </authorList>
    </citation>
    <scope>NUCLEOTIDE SEQUENCE</scope>
</reference>
<proteinExistence type="predicted"/>